<accession>A0ABZ2FB29</accession>
<proteinExistence type="predicted"/>
<organism evidence="1 2">
    <name type="scientific">Janibacter terrae</name>
    <dbReference type="NCBI Taxonomy" id="103817"/>
    <lineage>
        <taxon>Bacteria</taxon>
        <taxon>Bacillati</taxon>
        <taxon>Actinomycetota</taxon>
        <taxon>Actinomycetes</taxon>
        <taxon>Micrococcales</taxon>
        <taxon>Intrasporangiaceae</taxon>
        <taxon>Janibacter</taxon>
    </lineage>
</organism>
<dbReference type="RefSeq" id="WP_255218353.1">
    <property type="nucleotide sequence ID" value="NZ_CP104874.1"/>
</dbReference>
<reference evidence="1 2" key="1">
    <citation type="submission" date="2022-09" db="EMBL/GenBank/DDBJ databases">
        <title>Complete genome sequence of Janibacter terrae strain COS04-44, PCL-degrading bacteria isolated from oil spilled coast.</title>
        <authorList>
            <person name="Park H."/>
            <person name="Kim J.Y."/>
            <person name="An S.H."/>
            <person name="Lee C.M."/>
            <person name="Weon H.-Y."/>
        </authorList>
    </citation>
    <scope>NUCLEOTIDE SEQUENCE [LARGE SCALE GENOMIC DNA]</scope>
    <source>
        <strain evidence="1 2">COS04-44</strain>
    </source>
</reference>
<keyword evidence="2" id="KW-1185">Reference proteome</keyword>
<dbReference type="EMBL" id="CP104874">
    <property type="protein sequence ID" value="WWF03945.1"/>
    <property type="molecule type" value="Genomic_DNA"/>
</dbReference>
<dbReference type="Proteomes" id="UP001381003">
    <property type="component" value="Chromosome"/>
</dbReference>
<protein>
    <submittedName>
        <fullName evidence="1">Uncharacterized protein</fullName>
    </submittedName>
</protein>
<gene>
    <name evidence="1" type="ORF">N5P18_09505</name>
</gene>
<name>A0ABZ2FB29_9MICO</name>
<evidence type="ECO:0000313" key="1">
    <source>
        <dbReference type="EMBL" id="WWF03945.1"/>
    </source>
</evidence>
<sequence length="40" mass="4322">MSTDPSHTVWDDEEAAREAAIAEEHLAEDEGEAPPVDDAD</sequence>
<evidence type="ECO:0000313" key="2">
    <source>
        <dbReference type="Proteomes" id="UP001381003"/>
    </source>
</evidence>